<sequence>MKFQTISNTIYALVGGMAIATAANAGEILLDVSIGDQKHKYTLEDLQALPSTDFVTSTIWTEGPQVFEGVLLKELLDKLDVTEGEIEATAINDYSVTLPVSDATADGPIVAYLANGSLMSRRGKGPLWIVYPYDSNPMYKTETIYSRSIWQLDRIAVK</sequence>
<evidence type="ECO:0000313" key="1">
    <source>
        <dbReference type="EMBL" id="KKM74251.1"/>
    </source>
</evidence>
<proteinExistence type="predicted"/>
<name>A0A0F9KHN4_9ZZZZ</name>
<dbReference type="EMBL" id="LAZR01009171">
    <property type="protein sequence ID" value="KKM74251.1"/>
    <property type="molecule type" value="Genomic_DNA"/>
</dbReference>
<accession>A0A0F9KHN4</accession>
<dbReference type="SUPFAM" id="SSF56524">
    <property type="entry name" value="Oxidoreductase molybdopterin-binding domain"/>
    <property type="match status" value="1"/>
</dbReference>
<evidence type="ECO:0008006" key="2">
    <source>
        <dbReference type="Google" id="ProtNLM"/>
    </source>
</evidence>
<comment type="caution">
    <text evidence="1">The sequence shown here is derived from an EMBL/GenBank/DDBJ whole genome shotgun (WGS) entry which is preliminary data.</text>
</comment>
<dbReference type="Gene3D" id="3.90.420.10">
    <property type="entry name" value="Oxidoreductase, molybdopterin-binding domain"/>
    <property type="match status" value="1"/>
</dbReference>
<dbReference type="InterPro" id="IPR036374">
    <property type="entry name" value="OxRdtase_Mopterin-bd_sf"/>
</dbReference>
<dbReference type="AlphaFoldDB" id="A0A0F9KHN4"/>
<organism evidence="1">
    <name type="scientific">marine sediment metagenome</name>
    <dbReference type="NCBI Taxonomy" id="412755"/>
    <lineage>
        <taxon>unclassified sequences</taxon>
        <taxon>metagenomes</taxon>
        <taxon>ecological metagenomes</taxon>
    </lineage>
</organism>
<protein>
    <recommendedName>
        <fullName evidence="2">Oxidoreductase molybdopterin-binding domain-containing protein</fullName>
    </recommendedName>
</protein>
<reference evidence="1" key="1">
    <citation type="journal article" date="2015" name="Nature">
        <title>Complex archaea that bridge the gap between prokaryotes and eukaryotes.</title>
        <authorList>
            <person name="Spang A."/>
            <person name="Saw J.H."/>
            <person name="Jorgensen S.L."/>
            <person name="Zaremba-Niedzwiedzka K."/>
            <person name="Martijn J."/>
            <person name="Lind A.E."/>
            <person name="van Eijk R."/>
            <person name="Schleper C."/>
            <person name="Guy L."/>
            <person name="Ettema T.J."/>
        </authorList>
    </citation>
    <scope>NUCLEOTIDE SEQUENCE</scope>
</reference>
<gene>
    <name evidence="1" type="ORF">LCGC14_1402200</name>
</gene>